<dbReference type="InterPro" id="IPR000571">
    <property type="entry name" value="Znf_CCCH"/>
</dbReference>
<keyword evidence="1" id="KW-0862">Zinc</keyword>
<dbReference type="OrthoDB" id="245563at2759"/>
<feature type="zinc finger region" description="C3H1-type" evidence="1">
    <location>
        <begin position="440"/>
        <end position="467"/>
    </location>
</feature>
<feature type="region of interest" description="Disordered" evidence="2">
    <location>
        <begin position="404"/>
        <end position="436"/>
    </location>
</feature>
<dbReference type="Gene3D" id="3.30.1370.210">
    <property type="match status" value="1"/>
</dbReference>
<evidence type="ECO:0000313" key="5">
    <source>
        <dbReference type="Proteomes" id="UP000541558"/>
    </source>
</evidence>
<keyword evidence="1" id="KW-0863">Zinc-finger</keyword>
<keyword evidence="1" id="KW-0479">Metal-binding</keyword>
<accession>A0A8H5ET61</accession>
<keyword evidence="5" id="KW-1185">Reference proteome</keyword>
<dbReference type="PROSITE" id="PS50103">
    <property type="entry name" value="ZF_C3H1"/>
    <property type="match status" value="2"/>
</dbReference>
<organism evidence="4 5">
    <name type="scientific">Ephemerocybe angulata</name>
    <dbReference type="NCBI Taxonomy" id="980116"/>
    <lineage>
        <taxon>Eukaryota</taxon>
        <taxon>Fungi</taxon>
        <taxon>Dikarya</taxon>
        <taxon>Basidiomycota</taxon>
        <taxon>Agaricomycotina</taxon>
        <taxon>Agaricomycetes</taxon>
        <taxon>Agaricomycetidae</taxon>
        <taxon>Agaricales</taxon>
        <taxon>Agaricineae</taxon>
        <taxon>Psathyrellaceae</taxon>
        <taxon>Ephemerocybe</taxon>
    </lineage>
</organism>
<gene>
    <name evidence="4" type="ORF">D9611_011652</name>
</gene>
<evidence type="ECO:0000259" key="3">
    <source>
        <dbReference type="PROSITE" id="PS50103"/>
    </source>
</evidence>
<dbReference type="SMART" id="SM00356">
    <property type="entry name" value="ZnF_C3H1"/>
    <property type="match status" value="2"/>
</dbReference>
<proteinExistence type="predicted"/>
<comment type="caution">
    <text evidence="4">The sequence shown here is derived from an EMBL/GenBank/DDBJ whole genome shotgun (WGS) entry which is preliminary data.</text>
</comment>
<feature type="compositionally biased region" description="Polar residues" evidence="2">
    <location>
        <begin position="26"/>
        <end position="46"/>
    </location>
</feature>
<name>A0A8H5ET61_9AGAR</name>
<evidence type="ECO:0000313" key="4">
    <source>
        <dbReference type="EMBL" id="KAF5311444.1"/>
    </source>
</evidence>
<dbReference type="EMBL" id="JAACJK010000226">
    <property type="protein sequence ID" value="KAF5311444.1"/>
    <property type="molecule type" value="Genomic_DNA"/>
</dbReference>
<evidence type="ECO:0000256" key="1">
    <source>
        <dbReference type="PROSITE-ProRule" id="PRU00723"/>
    </source>
</evidence>
<feature type="compositionally biased region" description="Polar residues" evidence="2">
    <location>
        <begin position="1"/>
        <end position="18"/>
    </location>
</feature>
<feature type="region of interest" description="Disordered" evidence="2">
    <location>
        <begin position="811"/>
        <end position="861"/>
    </location>
</feature>
<sequence>MDPSSFFQSLSTGFNNETAGPGSIPDWSTATVQDTQLSPSTVSQGHSALHSVDGGEPWDLRRGGGTHPQNAGFVAAQGVDGLSVWSFLAQPPHSSMPSGSYSAGFSWPGQVPHSYANPMCAIPTVGLQPPSPGTIDRMALFQQHLPDDFPPHQDSMLAELFPNLLSQSFPSSFISRFNPLILVNMLRCESLALHSWAPEDSGPTPTVFSYAATVSHYPLNITRFGVSAPRQTNVGNGSTGAPGLGDAVRAYRIRRWNAGGASVAPQPIYEPWKHGNCAEMQSIPPVVEWCESHGPENVVIFSLAMHKSGKKMPTCANCITYIYGRVLKSNPSWVVVDASTGMGFTSRGAMLPGIWPQYWLGSQAAGDLQTIVKSDPTFKEAATELAIVLPIADRAFEQDEDDEDDYNYIVPGHPGWPTPGPQNDPTEPDSDSDTEDCRHKGNGIACYFYNHSKCTRGQDCSFSHAPDDKSVRDELGRNVCIHYILGNCKFNDAVCIYCHDKTYLPASGWWTEQAKIGLAKLCNDSLEATQFDAEKCESTLYCIPTGLHVGAQSIKALESSRLEKVLERVQAAKNPLSAPAKPKSAPPAPASVAPDEARFILLISLEHEDYFSYASLIKEINAKRPVVHVFLLNEALEKMASPLLDGVIVTDAGISKSRCRVLTDKLVGYAKSGGTVVMGCNFSNFIAGDDFEKVFRAFGLQWQRGSYFRTTHSLNPTNHVAASNPSLAPSYSMKALHADKISPDMAVYKPTSDSVLQSHVFAPQRIKNLGEAPIVIGKVGLGEVGYVGDVNAERYTTKVYLAMLGILDSPKLPPGSSTSKTPKTATTSNPFASIGVKTPVTVPTNPKPSTSGLTSTAAKTPTKTTISTINLPKAKAKSSAAPSAAATKPLTAPTKNAPVILTFLENKTQPRFMKAFGHQLGVLKGKTKVEIATSRDELEQRLASRSIRGIYIADAGILKPENKSLLPKLASYVKAGGTVVAGGLFPSMINIPDSKAFFSAFGQSWSMASHNRAVYELTPSSELARKNPSLPDMFSIKSSNLKDINLEVPVYLAYPDSEDEEEDEDDNGWGDDEPFDAPIVRARVGRGTLGYIGDVEGSEEISPVVLAMFGLLHPEPTAAPPKRKSKPFVMVLSWSPEDLLQSAYGGFLEPLKGEVETLYRGLSIERMADLIPSPDLLAVLVDGSEIASPDEAYVLSKLMEFTQNGGTVIFLDGFAQGVTVPECRPFFLDAWGLDWTVAASHYPLEPSEVKTNEKNALVVAAKDRFPKAADLSGSHTMASSNPDDIVFMPKSGSGSHLWDEKEGKYAGPALFTEVSEKGKVGFVGYTTPAADYFGIVSAMIGL</sequence>
<reference evidence="4 5" key="1">
    <citation type="journal article" date="2020" name="ISME J.">
        <title>Uncovering the hidden diversity of litter-decomposition mechanisms in mushroom-forming fungi.</title>
        <authorList>
            <person name="Floudas D."/>
            <person name="Bentzer J."/>
            <person name="Ahren D."/>
            <person name="Johansson T."/>
            <person name="Persson P."/>
            <person name="Tunlid A."/>
        </authorList>
    </citation>
    <scope>NUCLEOTIDE SEQUENCE [LARGE SCALE GENOMIC DNA]</scope>
    <source>
        <strain evidence="4 5">CBS 175.51</strain>
    </source>
</reference>
<protein>
    <recommendedName>
        <fullName evidence="3">C3H1-type domain-containing protein</fullName>
    </recommendedName>
</protein>
<evidence type="ECO:0000256" key="2">
    <source>
        <dbReference type="SAM" id="MobiDB-lite"/>
    </source>
</evidence>
<feature type="domain" description="C3H1-type" evidence="3">
    <location>
        <begin position="474"/>
        <end position="502"/>
    </location>
</feature>
<feature type="compositionally biased region" description="Low complexity" evidence="2">
    <location>
        <begin position="814"/>
        <end position="861"/>
    </location>
</feature>
<dbReference type="Proteomes" id="UP000541558">
    <property type="component" value="Unassembled WGS sequence"/>
</dbReference>
<feature type="zinc finger region" description="C3H1-type" evidence="1">
    <location>
        <begin position="474"/>
        <end position="502"/>
    </location>
</feature>
<feature type="region of interest" description="Disordered" evidence="2">
    <location>
        <begin position="1"/>
        <end position="71"/>
    </location>
</feature>
<feature type="domain" description="C3H1-type" evidence="3">
    <location>
        <begin position="440"/>
        <end position="467"/>
    </location>
</feature>
<dbReference type="GO" id="GO:0008270">
    <property type="term" value="F:zinc ion binding"/>
    <property type="evidence" value="ECO:0007669"/>
    <property type="project" value="UniProtKB-KW"/>
</dbReference>